<comment type="caution">
    <text evidence="2">The sequence shown here is derived from an EMBL/GenBank/DDBJ whole genome shotgun (WGS) entry which is preliminary data.</text>
</comment>
<keyword evidence="1" id="KW-0472">Membrane</keyword>
<dbReference type="EMBL" id="JAJSOF020000003">
    <property type="protein sequence ID" value="KAJ4450074.1"/>
    <property type="molecule type" value="Genomic_DNA"/>
</dbReference>
<evidence type="ECO:0000313" key="3">
    <source>
        <dbReference type="Proteomes" id="UP001148838"/>
    </source>
</evidence>
<protein>
    <submittedName>
        <fullName evidence="2">Uncharacterized protein</fullName>
    </submittedName>
</protein>
<name>A0ABQ8TTR8_PERAM</name>
<gene>
    <name evidence="2" type="ORF">ANN_01481</name>
</gene>
<feature type="transmembrane region" description="Helical" evidence="1">
    <location>
        <begin position="349"/>
        <end position="377"/>
    </location>
</feature>
<keyword evidence="1" id="KW-0812">Transmembrane</keyword>
<keyword evidence="1" id="KW-1133">Transmembrane helix</keyword>
<sequence length="381" mass="43967">MFIKNVELADRNRQVNAKSAAGRTPLSVMILTESFSLIQFLSEILYIKDLLIRSLSISTFPAQKQLKEKRQDVIISPNECTDIFYNFGTVITLYKSGFQTNIRRYVNSTSSKLHHVSEKSKKPIKIISVDGIGDSGMVFGEMRSKIRHRLPDIRLTAGETSEKTQPDILRHHTMKSNGTEKNSLRRRDLNPGFQLYVLMLYPLSHTGYNFDADRNGIDRAVFRIVLKSCVNCEMFVIGCNNCKWLKYNDFNNNMGQGDVCSTTNSKKKRSELSFFRKIQEGIPRDASKVTTRFEMGVDIIMGTILVRKIKFLGHIMEKEDSAIEKKCLQFLRDKNFKSNWLEDLKNKNWLLLVLIPFVLYPVGSIICCYVCLFYVVYEYFC</sequence>
<keyword evidence="3" id="KW-1185">Reference proteome</keyword>
<reference evidence="2 3" key="1">
    <citation type="journal article" date="2022" name="Allergy">
        <title>Genome assembly and annotation of Periplaneta americana reveal a comprehensive cockroach allergen profile.</title>
        <authorList>
            <person name="Wang L."/>
            <person name="Xiong Q."/>
            <person name="Saelim N."/>
            <person name="Wang L."/>
            <person name="Nong W."/>
            <person name="Wan A.T."/>
            <person name="Shi M."/>
            <person name="Liu X."/>
            <person name="Cao Q."/>
            <person name="Hui J.H.L."/>
            <person name="Sookrung N."/>
            <person name="Leung T.F."/>
            <person name="Tungtrongchitr A."/>
            <person name="Tsui S.K.W."/>
        </authorList>
    </citation>
    <scope>NUCLEOTIDE SEQUENCE [LARGE SCALE GENOMIC DNA]</scope>
    <source>
        <strain evidence="2">PWHHKU_190912</strain>
    </source>
</reference>
<evidence type="ECO:0000256" key="1">
    <source>
        <dbReference type="SAM" id="Phobius"/>
    </source>
</evidence>
<organism evidence="2 3">
    <name type="scientific">Periplaneta americana</name>
    <name type="common">American cockroach</name>
    <name type="synonym">Blatta americana</name>
    <dbReference type="NCBI Taxonomy" id="6978"/>
    <lineage>
        <taxon>Eukaryota</taxon>
        <taxon>Metazoa</taxon>
        <taxon>Ecdysozoa</taxon>
        <taxon>Arthropoda</taxon>
        <taxon>Hexapoda</taxon>
        <taxon>Insecta</taxon>
        <taxon>Pterygota</taxon>
        <taxon>Neoptera</taxon>
        <taxon>Polyneoptera</taxon>
        <taxon>Dictyoptera</taxon>
        <taxon>Blattodea</taxon>
        <taxon>Blattoidea</taxon>
        <taxon>Blattidae</taxon>
        <taxon>Blattinae</taxon>
        <taxon>Periplaneta</taxon>
    </lineage>
</organism>
<evidence type="ECO:0000313" key="2">
    <source>
        <dbReference type="EMBL" id="KAJ4450074.1"/>
    </source>
</evidence>
<accession>A0ABQ8TTR8</accession>
<proteinExistence type="predicted"/>
<dbReference type="Proteomes" id="UP001148838">
    <property type="component" value="Unassembled WGS sequence"/>
</dbReference>